<dbReference type="AlphaFoldDB" id="A0A3N4KG62"/>
<organism evidence="2 3">
    <name type="scientific">Choiromyces venosus 120613-1</name>
    <dbReference type="NCBI Taxonomy" id="1336337"/>
    <lineage>
        <taxon>Eukaryota</taxon>
        <taxon>Fungi</taxon>
        <taxon>Dikarya</taxon>
        <taxon>Ascomycota</taxon>
        <taxon>Pezizomycotina</taxon>
        <taxon>Pezizomycetes</taxon>
        <taxon>Pezizales</taxon>
        <taxon>Tuberaceae</taxon>
        <taxon>Choiromyces</taxon>
    </lineage>
</organism>
<keyword evidence="1" id="KW-1133">Transmembrane helix</keyword>
<feature type="transmembrane region" description="Helical" evidence="1">
    <location>
        <begin position="30"/>
        <end position="48"/>
    </location>
</feature>
<feature type="transmembrane region" description="Helical" evidence="1">
    <location>
        <begin position="54"/>
        <end position="74"/>
    </location>
</feature>
<accession>A0A3N4KG62</accession>
<evidence type="ECO:0000313" key="2">
    <source>
        <dbReference type="EMBL" id="RPB04865.1"/>
    </source>
</evidence>
<dbReference type="Proteomes" id="UP000276215">
    <property type="component" value="Unassembled WGS sequence"/>
</dbReference>
<gene>
    <name evidence="2" type="ORF">L873DRAFT_1177339</name>
</gene>
<keyword evidence="1" id="KW-0472">Membrane</keyword>
<keyword evidence="1" id="KW-0812">Transmembrane</keyword>
<name>A0A3N4KG62_9PEZI</name>
<sequence length="78" mass="8907">MVWNGMLHTGGGVYGFALFRFLLNYDGYGSWVACSVSICTCIGCYRIVDYNFFFLPISSHTHLLILEFAMLMFAELVY</sequence>
<keyword evidence="3" id="KW-1185">Reference proteome</keyword>
<evidence type="ECO:0000256" key="1">
    <source>
        <dbReference type="SAM" id="Phobius"/>
    </source>
</evidence>
<protein>
    <submittedName>
        <fullName evidence="2">Uncharacterized protein</fullName>
    </submittedName>
</protein>
<evidence type="ECO:0000313" key="3">
    <source>
        <dbReference type="Proteomes" id="UP000276215"/>
    </source>
</evidence>
<dbReference type="EMBL" id="ML120356">
    <property type="protein sequence ID" value="RPB04865.1"/>
    <property type="molecule type" value="Genomic_DNA"/>
</dbReference>
<proteinExistence type="predicted"/>
<reference evidence="2 3" key="1">
    <citation type="journal article" date="2018" name="Nat. Ecol. Evol.">
        <title>Pezizomycetes genomes reveal the molecular basis of ectomycorrhizal truffle lifestyle.</title>
        <authorList>
            <person name="Murat C."/>
            <person name="Payen T."/>
            <person name="Noel B."/>
            <person name="Kuo A."/>
            <person name="Morin E."/>
            <person name="Chen J."/>
            <person name="Kohler A."/>
            <person name="Krizsan K."/>
            <person name="Balestrini R."/>
            <person name="Da Silva C."/>
            <person name="Montanini B."/>
            <person name="Hainaut M."/>
            <person name="Levati E."/>
            <person name="Barry K.W."/>
            <person name="Belfiori B."/>
            <person name="Cichocki N."/>
            <person name="Clum A."/>
            <person name="Dockter R.B."/>
            <person name="Fauchery L."/>
            <person name="Guy J."/>
            <person name="Iotti M."/>
            <person name="Le Tacon F."/>
            <person name="Lindquist E.A."/>
            <person name="Lipzen A."/>
            <person name="Malagnac F."/>
            <person name="Mello A."/>
            <person name="Molinier V."/>
            <person name="Miyauchi S."/>
            <person name="Poulain J."/>
            <person name="Riccioni C."/>
            <person name="Rubini A."/>
            <person name="Sitrit Y."/>
            <person name="Splivallo R."/>
            <person name="Traeger S."/>
            <person name="Wang M."/>
            <person name="Zifcakova L."/>
            <person name="Wipf D."/>
            <person name="Zambonelli A."/>
            <person name="Paolocci F."/>
            <person name="Nowrousian M."/>
            <person name="Ottonello S."/>
            <person name="Baldrian P."/>
            <person name="Spatafora J.W."/>
            <person name="Henrissat B."/>
            <person name="Nagy L.G."/>
            <person name="Aury J.M."/>
            <person name="Wincker P."/>
            <person name="Grigoriev I.V."/>
            <person name="Bonfante P."/>
            <person name="Martin F.M."/>
        </authorList>
    </citation>
    <scope>NUCLEOTIDE SEQUENCE [LARGE SCALE GENOMIC DNA]</scope>
    <source>
        <strain evidence="2 3">120613-1</strain>
    </source>
</reference>